<dbReference type="Proteomes" id="UP001500668">
    <property type="component" value="Unassembled WGS sequence"/>
</dbReference>
<dbReference type="RefSeq" id="WP_425543870.1">
    <property type="nucleotide sequence ID" value="NZ_BAAACA010000014.1"/>
</dbReference>
<feature type="compositionally biased region" description="Basic and acidic residues" evidence="2">
    <location>
        <begin position="157"/>
        <end position="173"/>
    </location>
</feature>
<evidence type="ECO:0000313" key="4">
    <source>
        <dbReference type="EMBL" id="GAA0599193.1"/>
    </source>
</evidence>
<sequence>MFRRTDGRPLAPHHVLDRLHQLSEKACVPRITVHDLRRLAATITITAGVTLTVVSKTLRHWTLSTTANIYSHLTRQAAREAVDVIDRTLTRARTTDPKGSRPAWLRPPRDHIRQLRDAPGALRSPAPPAFCAAADRPQPGRATPLAPDTRKAVLSLTRERPPTCEKQSRDDRI</sequence>
<dbReference type="PROSITE" id="PS51898">
    <property type="entry name" value="TYR_RECOMBINASE"/>
    <property type="match status" value="1"/>
</dbReference>
<gene>
    <name evidence="4" type="ORF">GCM10010394_30940</name>
</gene>
<comment type="caution">
    <text evidence="4">The sequence shown here is derived from an EMBL/GenBank/DDBJ whole genome shotgun (WGS) entry which is preliminary data.</text>
</comment>
<keyword evidence="5" id="KW-1185">Reference proteome</keyword>
<organism evidence="4 5">
    <name type="scientific">Streptomyces crystallinus</name>
    <dbReference type="NCBI Taxonomy" id="68191"/>
    <lineage>
        <taxon>Bacteria</taxon>
        <taxon>Bacillati</taxon>
        <taxon>Actinomycetota</taxon>
        <taxon>Actinomycetes</taxon>
        <taxon>Kitasatosporales</taxon>
        <taxon>Streptomycetaceae</taxon>
        <taxon>Streptomyces</taxon>
    </lineage>
</organism>
<accession>A0ABP3QWY1</accession>
<dbReference type="InterPro" id="IPR002104">
    <property type="entry name" value="Integrase_catalytic"/>
</dbReference>
<evidence type="ECO:0000256" key="1">
    <source>
        <dbReference type="ARBA" id="ARBA00023172"/>
    </source>
</evidence>
<dbReference type="Gene3D" id="1.10.443.10">
    <property type="entry name" value="Intergrase catalytic core"/>
    <property type="match status" value="1"/>
</dbReference>
<keyword evidence="1" id="KW-0233">DNA recombination</keyword>
<feature type="region of interest" description="Disordered" evidence="2">
    <location>
        <begin position="119"/>
        <end position="173"/>
    </location>
</feature>
<evidence type="ECO:0000259" key="3">
    <source>
        <dbReference type="PROSITE" id="PS51898"/>
    </source>
</evidence>
<reference evidence="5" key="1">
    <citation type="journal article" date="2019" name="Int. J. Syst. Evol. Microbiol.">
        <title>The Global Catalogue of Microorganisms (GCM) 10K type strain sequencing project: providing services to taxonomists for standard genome sequencing and annotation.</title>
        <authorList>
            <consortium name="The Broad Institute Genomics Platform"/>
            <consortium name="The Broad Institute Genome Sequencing Center for Infectious Disease"/>
            <person name="Wu L."/>
            <person name="Ma J."/>
        </authorList>
    </citation>
    <scope>NUCLEOTIDE SEQUENCE [LARGE SCALE GENOMIC DNA]</scope>
    <source>
        <strain evidence="5">JCM 5067</strain>
    </source>
</reference>
<name>A0ABP3QWY1_9ACTN</name>
<evidence type="ECO:0000256" key="2">
    <source>
        <dbReference type="SAM" id="MobiDB-lite"/>
    </source>
</evidence>
<evidence type="ECO:0000313" key="5">
    <source>
        <dbReference type="Proteomes" id="UP001500668"/>
    </source>
</evidence>
<dbReference type="SUPFAM" id="SSF56349">
    <property type="entry name" value="DNA breaking-rejoining enzymes"/>
    <property type="match status" value="1"/>
</dbReference>
<feature type="domain" description="Tyr recombinase" evidence="3">
    <location>
        <begin position="1"/>
        <end position="83"/>
    </location>
</feature>
<proteinExistence type="predicted"/>
<dbReference type="EMBL" id="BAAACA010000014">
    <property type="protein sequence ID" value="GAA0599193.1"/>
    <property type="molecule type" value="Genomic_DNA"/>
</dbReference>
<dbReference type="InterPro" id="IPR011010">
    <property type="entry name" value="DNA_brk_join_enz"/>
</dbReference>
<dbReference type="Pfam" id="PF00589">
    <property type="entry name" value="Phage_integrase"/>
    <property type="match status" value="1"/>
</dbReference>
<dbReference type="InterPro" id="IPR013762">
    <property type="entry name" value="Integrase-like_cat_sf"/>
</dbReference>
<protein>
    <recommendedName>
        <fullName evidence="3">Tyr recombinase domain-containing protein</fullName>
    </recommendedName>
</protein>